<keyword evidence="4" id="KW-1185">Reference proteome</keyword>
<dbReference type="Proteomes" id="UP000241074">
    <property type="component" value="Chromosome"/>
</dbReference>
<organism evidence="3 4">
    <name type="scientific">Ahniella affigens</name>
    <dbReference type="NCBI Taxonomy" id="2021234"/>
    <lineage>
        <taxon>Bacteria</taxon>
        <taxon>Pseudomonadati</taxon>
        <taxon>Pseudomonadota</taxon>
        <taxon>Gammaproteobacteria</taxon>
        <taxon>Lysobacterales</taxon>
        <taxon>Rhodanobacteraceae</taxon>
        <taxon>Ahniella</taxon>
    </lineage>
</organism>
<feature type="chain" id="PRO_5015196433" description="Imelysin-like domain-containing protein" evidence="2">
    <location>
        <begin position="19"/>
        <end position="367"/>
    </location>
</feature>
<protein>
    <recommendedName>
        <fullName evidence="5">Imelysin-like domain-containing protein</fullName>
    </recommendedName>
</protein>
<evidence type="ECO:0000313" key="4">
    <source>
        <dbReference type="Proteomes" id="UP000241074"/>
    </source>
</evidence>
<dbReference type="EMBL" id="CP027860">
    <property type="protein sequence ID" value="AVP98498.1"/>
    <property type="molecule type" value="Genomic_DNA"/>
</dbReference>
<sequence length="367" mass="40487">MYGFRITLFAILTLPALACGTVPVTQPAACEKLAPFREHVDDYEDLFAWSLMGCLDSSIELAEQLVQRESKRVAVLQACSTGKEPCDEALTADDDPAELADDLADDLTDLTSLLAAMKVKQAMLREQPVLALKSLNDLPPDEDLVASNDPSQCTQEPAEDDGDAAINRCALEAILHGQQSERAEPPINAPQQPWIEARRLRACGTGAYLFAAYQASYPTNADAWIAVGEPEVALSELLRTEWTDFAQALLLPFQLRSVAARAYGPAHANTRFQSALNTIEVVSNPLHRSARINLFGTWLPLPVGEVVESLQRQQDSLVGVPGEPHFYSKLEIRQQLETAWQQQDPDWMIDQFIKDVSDELEAETAEE</sequence>
<keyword evidence="2" id="KW-0732">Signal</keyword>
<gene>
    <name evidence="3" type="ORF">C7S18_15470</name>
</gene>
<feature type="signal peptide" evidence="2">
    <location>
        <begin position="1"/>
        <end position="18"/>
    </location>
</feature>
<accession>A0A2P1PUI1</accession>
<evidence type="ECO:0000313" key="3">
    <source>
        <dbReference type="EMBL" id="AVP98498.1"/>
    </source>
</evidence>
<name>A0A2P1PUI1_9GAMM</name>
<feature type="region of interest" description="Disordered" evidence="1">
    <location>
        <begin position="142"/>
        <end position="161"/>
    </location>
</feature>
<dbReference type="KEGG" id="xba:C7S18_15470"/>
<reference evidence="3 4" key="1">
    <citation type="submission" date="2018-03" db="EMBL/GenBank/DDBJ databases">
        <title>Ahniella affigens gen. nov., sp. nov., a gammaproteobacterium isolated from sandy soil near a stream.</title>
        <authorList>
            <person name="Ko Y."/>
            <person name="Kim J.-H."/>
        </authorList>
    </citation>
    <scope>NUCLEOTIDE SEQUENCE [LARGE SCALE GENOMIC DNA]</scope>
    <source>
        <strain evidence="3 4">D13</strain>
    </source>
</reference>
<dbReference type="RefSeq" id="WP_106892419.1">
    <property type="nucleotide sequence ID" value="NZ_CP027860.1"/>
</dbReference>
<dbReference type="AlphaFoldDB" id="A0A2P1PUI1"/>
<evidence type="ECO:0000256" key="1">
    <source>
        <dbReference type="SAM" id="MobiDB-lite"/>
    </source>
</evidence>
<proteinExistence type="predicted"/>
<evidence type="ECO:0000256" key="2">
    <source>
        <dbReference type="SAM" id="SignalP"/>
    </source>
</evidence>
<reference evidence="3 4" key="2">
    <citation type="submission" date="2018-03" db="EMBL/GenBank/DDBJ databases">
        <authorList>
            <person name="Keele B.F."/>
        </authorList>
    </citation>
    <scope>NUCLEOTIDE SEQUENCE [LARGE SCALE GENOMIC DNA]</scope>
    <source>
        <strain evidence="3 4">D13</strain>
    </source>
</reference>
<evidence type="ECO:0008006" key="5">
    <source>
        <dbReference type="Google" id="ProtNLM"/>
    </source>
</evidence>